<dbReference type="Gene3D" id="4.10.1000.10">
    <property type="entry name" value="Zinc finger, CCCH-type"/>
    <property type="match status" value="1"/>
</dbReference>
<evidence type="ECO:0000313" key="6">
    <source>
        <dbReference type="Proteomes" id="UP001162162"/>
    </source>
</evidence>
<sequence>MASRQDLKVADLKRELEERECETTGKKADLQNRLKEALENEGENPDIFLFEIAGDINSALQSLENKLLENATKMQQELQESSGSLEKNLEEKLLENATQMQQKFEETSGNLRGMEQNLRGMEQKLVENSTKMEQKLIENMDQKLMENYTTLEKKITENSSWLQKKMDGKFGEMENKLVTVEEEFQNKFLEMERKFATLVLEGGEQQRMINTTLKSPGSDIDRMTNPQASSHMEMSKIRMKPPQFDGKSSWVNYLRQFEAAAKANGWSLAEKATALTLALRGDATDILQTLSLEEQEDYHQLVRHLEMRYGQSHLEHVYHSQLKNRYQKSNESLQEFEADIARLVRLAYSSTPENVMERLAVQAFLDGLRDTETRQALTLARPSKLVDALARALEFEAAKQSCRGQAKVRRMEDGVEEGTCNEAEIRRVVEGMLEKRQIRCWNCDTGATRTIIRPDIVGTAARITPTSWRLRTATGDPATIRGEINVTIVIGNVSFEHRALVAEIEDELILGMDIMNTKGFELDFKNNVLKINGEEIVLHRKTEETIRVVLAEDTAVPERSEMILDAHLDGNPCVGNIMMFEPRSHDGEVARGIAVGKSLLLTEKTVPVRIMNLNHHPVNLRKGIILGYCSSVSSVIRKLDAQENSVKKITGELANLLSSSSRSLRTYRSSVHETTGQTPASIVMGRELRLPCDLKFGCTPGDDVAGEDYVSTLRQRMDDIHERVRSNIQGASDRMKETYDINANDGRYQPGNQVWLYNPQRRRGLSPKLQSSWEGPYEVVTRINDVVYRIQKLPRGKPRVVHFNRLAPFAGNNDEQAEARVRHVSPPDGELSFEEFMLLHSNGQKARYGVTREEPRDLFQAPADFCLAHCVAADLRMSRGIALTFKKAFGQLEELRRQRPEVGRVLQITAAEQEKERSVFYLVTKQLSHHKPTYQTVWDTLVELRDVLLSQSLSSLAIPKIASGLDGLDWRVIRSMLEVLFRFTGIEVLVCCYNPRRSLNEKTVDCFFYQTSRCKNGSFCRYRHGPEDDTIRDEMSLRRGQCYGVRRVVPLAVDFAGRAPDVNR</sequence>
<organism evidence="5 6">
    <name type="scientific">Aromia moschata</name>
    <dbReference type="NCBI Taxonomy" id="1265417"/>
    <lineage>
        <taxon>Eukaryota</taxon>
        <taxon>Metazoa</taxon>
        <taxon>Ecdysozoa</taxon>
        <taxon>Arthropoda</taxon>
        <taxon>Hexapoda</taxon>
        <taxon>Insecta</taxon>
        <taxon>Pterygota</taxon>
        <taxon>Neoptera</taxon>
        <taxon>Endopterygota</taxon>
        <taxon>Coleoptera</taxon>
        <taxon>Polyphaga</taxon>
        <taxon>Cucujiformia</taxon>
        <taxon>Chrysomeloidea</taxon>
        <taxon>Cerambycidae</taxon>
        <taxon>Cerambycinae</taxon>
        <taxon>Callichromatini</taxon>
        <taxon>Aromia</taxon>
    </lineage>
</organism>
<dbReference type="SMART" id="SM00513">
    <property type="entry name" value="SAP"/>
    <property type="match status" value="1"/>
</dbReference>
<evidence type="ECO:0000256" key="2">
    <source>
        <dbReference type="SAM" id="Coils"/>
    </source>
</evidence>
<dbReference type="Gene3D" id="1.10.720.30">
    <property type="entry name" value="SAP domain"/>
    <property type="match status" value="1"/>
</dbReference>
<dbReference type="Gene3D" id="2.40.70.10">
    <property type="entry name" value="Acid Proteases"/>
    <property type="match status" value="1"/>
</dbReference>
<dbReference type="CDD" id="cd00303">
    <property type="entry name" value="retropepsin_like"/>
    <property type="match status" value="1"/>
</dbReference>
<dbReference type="GO" id="GO:0008270">
    <property type="term" value="F:zinc ion binding"/>
    <property type="evidence" value="ECO:0007669"/>
    <property type="project" value="UniProtKB-KW"/>
</dbReference>
<keyword evidence="1" id="KW-0863">Zinc-finger</keyword>
<evidence type="ECO:0000259" key="4">
    <source>
        <dbReference type="PROSITE" id="PS50800"/>
    </source>
</evidence>
<protein>
    <submittedName>
        <fullName evidence="5">Uncharacterized protein</fullName>
    </submittedName>
</protein>
<gene>
    <name evidence="5" type="ORF">NQ318_006171</name>
</gene>
<feature type="domain" description="C3H1-type" evidence="3">
    <location>
        <begin position="1000"/>
        <end position="1027"/>
    </location>
</feature>
<dbReference type="Pfam" id="PF02037">
    <property type="entry name" value="SAP"/>
    <property type="match status" value="1"/>
</dbReference>
<dbReference type="SUPFAM" id="SSF68906">
    <property type="entry name" value="SAP domain"/>
    <property type="match status" value="1"/>
</dbReference>
<dbReference type="PANTHER" id="PTHR45823">
    <property type="entry name" value="T-SNARE COILED-COIL HOMOLOGY DOMAIN-CONTAINING PROTEIN"/>
    <property type="match status" value="1"/>
</dbReference>
<dbReference type="SMART" id="SM00356">
    <property type="entry name" value="ZnF_C3H1"/>
    <property type="match status" value="1"/>
</dbReference>
<dbReference type="Pfam" id="PF22938">
    <property type="entry name" value="Integrase_p58_C"/>
    <property type="match status" value="1"/>
</dbReference>
<dbReference type="InterPro" id="IPR000571">
    <property type="entry name" value="Znf_CCCH"/>
</dbReference>
<keyword evidence="1" id="KW-0862">Zinc</keyword>
<feature type="domain" description="SAP" evidence="4">
    <location>
        <begin position="4"/>
        <end position="38"/>
    </location>
</feature>
<feature type="coiled-coil region" evidence="2">
    <location>
        <begin position="60"/>
        <end position="131"/>
    </location>
</feature>
<dbReference type="EMBL" id="JAPWTK010000368">
    <property type="protein sequence ID" value="KAJ8941485.1"/>
    <property type="molecule type" value="Genomic_DNA"/>
</dbReference>
<dbReference type="AlphaFoldDB" id="A0AAV8XS70"/>
<evidence type="ECO:0000313" key="5">
    <source>
        <dbReference type="EMBL" id="KAJ8941485.1"/>
    </source>
</evidence>
<dbReference type="SUPFAM" id="SSF50630">
    <property type="entry name" value="Acid proteases"/>
    <property type="match status" value="1"/>
</dbReference>
<dbReference type="InterPro" id="IPR054465">
    <property type="entry name" value="Integrase_p58-like_C"/>
</dbReference>
<dbReference type="PROSITE" id="PS50800">
    <property type="entry name" value="SAP"/>
    <property type="match status" value="1"/>
</dbReference>
<dbReference type="PROSITE" id="PS50103">
    <property type="entry name" value="ZF_C3H1"/>
    <property type="match status" value="1"/>
</dbReference>
<evidence type="ECO:0000259" key="3">
    <source>
        <dbReference type="PROSITE" id="PS50103"/>
    </source>
</evidence>
<name>A0AAV8XS70_9CUCU</name>
<dbReference type="Proteomes" id="UP001162162">
    <property type="component" value="Unassembled WGS sequence"/>
</dbReference>
<reference evidence="5" key="1">
    <citation type="journal article" date="2023" name="Insect Mol. Biol.">
        <title>Genome sequencing provides insights into the evolution of gene families encoding plant cell wall-degrading enzymes in longhorned beetles.</title>
        <authorList>
            <person name="Shin N.R."/>
            <person name="Okamura Y."/>
            <person name="Kirsch R."/>
            <person name="Pauchet Y."/>
        </authorList>
    </citation>
    <scope>NUCLEOTIDE SEQUENCE</scope>
    <source>
        <strain evidence="5">AMC_N1</strain>
    </source>
</reference>
<dbReference type="InterPro" id="IPR043472">
    <property type="entry name" value="Macro_dom-like"/>
</dbReference>
<evidence type="ECO:0000256" key="1">
    <source>
        <dbReference type="PROSITE-ProRule" id="PRU00723"/>
    </source>
</evidence>
<dbReference type="InterPro" id="IPR003034">
    <property type="entry name" value="SAP_dom"/>
</dbReference>
<proteinExistence type="predicted"/>
<keyword evidence="1" id="KW-0479">Metal-binding</keyword>
<dbReference type="InterPro" id="IPR021109">
    <property type="entry name" value="Peptidase_aspartic_dom_sf"/>
</dbReference>
<dbReference type="Gene3D" id="3.40.220.10">
    <property type="entry name" value="Leucine Aminopeptidase, subunit E, domain 1"/>
    <property type="match status" value="1"/>
</dbReference>
<feature type="zinc finger region" description="C3H1-type" evidence="1">
    <location>
        <begin position="1000"/>
        <end position="1027"/>
    </location>
</feature>
<keyword evidence="6" id="KW-1185">Reference proteome</keyword>
<accession>A0AAV8XS70</accession>
<dbReference type="SUPFAM" id="SSF52949">
    <property type="entry name" value="Macro domain-like"/>
    <property type="match status" value="1"/>
</dbReference>
<comment type="caution">
    <text evidence="5">The sequence shown here is derived from an EMBL/GenBank/DDBJ whole genome shotgun (WGS) entry which is preliminary data.</text>
</comment>
<dbReference type="InterPro" id="IPR036361">
    <property type="entry name" value="SAP_dom_sf"/>
</dbReference>
<dbReference type="PANTHER" id="PTHR45823:SF1">
    <property type="entry name" value="T-SNARE COILED-COIL HOMOLOGY DOMAIN-CONTAINING PROTEIN"/>
    <property type="match status" value="1"/>
</dbReference>
<feature type="coiled-coil region" evidence="2">
    <location>
        <begin position="319"/>
        <end position="346"/>
    </location>
</feature>
<keyword evidence="2" id="KW-0175">Coiled coil</keyword>